<reference evidence="2" key="1">
    <citation type="submission" date="2023-03" db="EMBL/GenBank/DDBJ databases">
        <title>Actinoallomurus iriomotensis NBRC 103684.</title>
        <authorList>
            <person name="Ichikawa N."/>
            <person name="Sato H."/>
            <person name="Tonouchi N."/>
        </authorList>
    </citation>
    <scope>NUCLEOTIDE SEQUENCE</scope>
    <source>
        <strain evidence="2">NBRC 103684</strain>
    </source>
</reference>
<evidence type="ECO:0000313" key="3">
    <source>
        <dbReference type="Proteomes" id="UP001165074"/>
    </source>
</evidence>
<evidence type="ECO:0000259" key="1">
    <source>
        <dbReference type="Pfam" id="PF18029"/>
    </source>
</evidence>
<dbReference type="EMBL" id="BSTK01000023">
    <property type="protein sequence ID" value="GLY91924.1"/>
    <property type="molecule type" value="Genomic_DNA"/>
</dbReference>
<protein>
    <submittedName>
        <fullName evidence="2">Glyoxalase</fullName>
    </submittedName>
</protein>
<sequence>MATEWSLTIDCARPAELAEFWALALGYVQAPPRAGFGSWDEWFTHYGVPEEERDQAAYLSDPDGVRPNLSFLQVPEGKTVKNRLHLDVQVGGGRETPWEVRWPRVIEAVERLIAAGATVIREDELQGKPDHVVMADPEGNEFCVL</sequence>
<name>A0A9W6SDK0_9ACTN</name>
<evidence type="ECO:0000313" key="2">
    <source>
        <dbReference type="EMBL" id="GLY91924.1"/>
    </source>
</evidence>
<gene>
    <name evidence="2" type="ORF">Airi02_098520</name>
</gene>
<dbReference type="Proteomes" id="UP001165074">
    <property type="component" value="Unassembled WGS sequence"/>
</dbReference>
<dbReference type="PANTHER" id="PTHR35908:SF1">
    <property type="entry name" value="CONSERVED PROTEIN"/>
    <property type="match status" value="1"/>
</dbReference>
<dbReference type="InterPro" id="IPR029068">
    <property type="entry name" value="Glyas_Bleomycin-R_OHBP_Dase"/>
</dbReference>
<comment type="caution">
    <text evidence="2">The sequence shown here is derived from an EMBL/GenBank/DDBJ whole genome shotgun (WGS) entry which is preliminary data.</text>
</comment>
<dbReference type="AlphaFoldDB" id="A0A9W6SDK0"/>
<accession>A0A9W6SDK0</accession>
<dbReference type="InterPro" id="IPR041581">
    <property type="entry name" value="Glyoxalase_6"/>
</dbReference>
<proteinExistence type="predicted"/>
<dbReference type="RefSeq" id="WP_285583844.1">
    <property type="nucleotide sequence ID" value="NZ_BSTK01000023.1"/>
</dbReference>
<dbReference type="PANTHER" id="PTHR35908">
    <property type="entry name" value="HYPOTHETICAL FUSION PROTEIN"/>
    <property type="match status" value="1"/>
</dbReference>
<keyword evidence="3" id="KW-1185">Reference proteome</keyword>
<feature type="domain" description="Glyoxalase-like" evidence="1">
    <location>
        <begin position="7"/>
        <end position="145"/>
    </location>
</feature>
<organism evidence="2 3">
    <name type="scientific">Actinoallomurus iriomotensis</name>
    <dbReference type="NCBI Taxonomy" id="478107"/>
    <lineage>
        <taxon>Bacteria</taxon>
        <taxon>Bacillati</taxon>
        <taxon>Actinomycetota</taxon>
        <taxon>Actinomycetes</taxon>
        <taxon>Streptosporangiales</taxon>
        <taxon>Thermomonosporaceae</taxon>
        <taxon>Actinoallomurus</taxon>
    </lineage>
</organism>
<dbReference type="Pfam" id="PF18029">
    <property type="entry name" value="Glyoxalase_6"/>
    <property type="match status" value="1"/>
</dbReference>
<dbReference type="SUPFAM" id="SSF54593">
    <property type="entry name" value="Glyoxalase/Bleomycin resistance protein/Dihydroxybiphenyl dioxygenase"/>
    <property type="match status" value="1"/>
</dbReference>
<dbReference type="Gene3D" id="3.10.180.10">
    <property type="entry name" value="2,3-Dihydroxybiphenyl 1,2-Dioxygenase, domain 1"/>
    <property type="match status" value="1"/>
</dbReference>